<gene>
    <name evidence="2" type="ORF">DAPPUDRAFT_62821</name>
</gene>
<proteinExistence type="predicted"/>
<protein>
    <recommendedName>
        <fullName evidence="4">AMP-dependent synthetase/ligase domain-containing protein</fullName>
    </recommendedName>
</protein>
<dbReference type="InterPro" id="IPR042099">
    <property type="entry name" value="ANL_N_sf"/>
</dbReference>
<dbReference type="STRING" id="6669.E9HH74"/>
<dbReference type="Gene3D" id="3.40.50.12780">
    <property type="entry name" value="N-terminal domain of ligase-like"/>
    <property type="match status" value="1"/>
</dbReference>
<accession>E9HH74</accession>
<dbReference type="OrthoDB" id="69964at2759"/>
<name>E9HH74_DAPPU</name>
<dbReference type="eggNOG" id="KOG3628">
    <property type="taxonomic scope" value="Eukaryota"/>
</dbReference>
<evidence type="ECO:0000313" key="2">
    <source>
        <dbReference type="EMBL" id="EFX68891.1"/>
    </source>
</evidence>
<evidence type="ECO:0000256" key="1">
    <source>
        <dbReference type="SAM" id="MobiDB-lite"/>
    </source>
</evidence>
<dbReference type="EMBL" id="GL732646">
    <property type="protein sequence ID" value="EFX68891.1"/>
    <property type="molecule type" value="Genomic_DNA"/>
</dbReference>
<feature type="region of interest" description="Disordered" evidence="1">
    <location>
        <begin position="35"/>
        <end position="55"/>
    </location>
</feature>
<dbReference type="Proteomes" id="UP000000305">
    <property type="component" value="Unassembled WGS sequence"/>
</dbReference>
<sequence length="267" mass="29107">SWKVSAKIQQAPQHAEAAQASPLLEFYEDDGIEQEVAANPKDPNAPQPEGGHITPAIGDQLRSLEAAIQRYGSSSYKAAAATVLDPNGKMFTTLTYGTFSHFFIFLFPGKLQSRYYKIAYALLNKLSKHGGVGVVRSGTDELMGSSSVKPGDRVALVYTNSDAIAFICAFYCCLHAGVVPVPIEVPLTRRNTGSQQLGFLLVSCGVQEALTSDICLKGLPKTASSGEIIAFKRCLKLHWCVTDNLINPPKDWQPRPKLRTIRQPTLR</sequence>
<dbReference type="AlphaFoldDB" id="E9HH74"/>
<dbReference type="PANTHER" id="PTHR22754:SF32">
    <property type="entry name" value="DISCO-INTERACTING PROTEIN 2"/>
    <property type="match status" value="1"/>
</dbReference>
<dbReference type="OMA" id="AFICAFY"/>
<feature type="non-terminal residue" evidence="2">
    <location>
        <position position="1"/>
    </location>
</feature>
<dbReference type="KEGG" id="dpx:DAPPUDRAFT_62821"/>
<keyword evidence="3" id="KW-1185">Reference proteome</keyword>
<dbReference type="SUPFAM" id="SSF56801">
    <property type="entry name" value="Acetyl-CoA synthetase-like"/>
    <property type="match status" value="1"/>
</dbReference>
<dbReference type="PANTHER" id="PTHR22754">
    <property type="entry name" value="DISCO-INTERACTING PROTEIN 2 DIP2 -RELATED"/>
    <property type="match status" value="1"/>
</dbReference>
<dbReference type="InParanoid" id="E9HH74"/>
<evidence type="ECO:0008006" key="4">
    <source>
        <dbReference type="Google" id="ProtNLM"/>
    </source>
</evidence>
<evidence type="ECO:0000313" key="3">
    <source>
        <dbReference type="Proteomes" id="UP000000305"/>
    </source>
</evidence>
<organism evidence="2 3">
    <name type="scientific">Daphnia pulex</name>
    <name type="common">Water flea</name>
    <dbReference type="NCBI Taxonomy" id="6669"/>
    <lineage>
        <taxon>Eukaryota</taxon>
        <taxon>Metazoa</taxon>
        <taxon>Ecdysozoa</taxon>
        <taxon>Arthropoda</taxon>
        <taxon>Crustacea</taxon>
        <taxon>Branchiopoda</taxon>
        <taxon>Diplostraca</taxon>
        <taxon>Cladocera</taxon>
        <taxon>Anomopoda</taxon>
        <taxon>Daphniidae</taxon>
        <taxon>Daphnia</taxon>
    </lineage>
</organism>
<reference evidence="2 3" key="1">
    <citation type="journal article" date="2011" name="Science">
        <title>The ecoresponsive genome of Daphnia pulex.</title>
        <authorList>
            <person name="Colbourne J.K."/>
            <person name="Pfrender M.E."/>
            <person name="Gilbert D."/>
            <person name="Thomas W.K."/>
            <person name="Tucker A."/>
            <person name="Oakley T.H."/>
            <person name="Tokishita S."/>
            <person name="Aerts A."/>
            <person name="Arnold G.J."/>
            <person name="Basu M.K."/>
            <person name="Bauer D.J."/>
            <person name="Caceres C.E."/>
            <person name="Carmel L."/>
            <person name="Casola C."/>
            <person name="Choi J.H."/>
            <person name="Detter J.C."/>
            <person name="Dong Q."/>
            <person name="Dusheyko S."/>
            <person name="Eads B.D."/>
            <person name="Frohlich T."/>
            <person name="Geiler-Samerotte K.A."/>
            <person name="Gerlach D."/>
            <person name="Hatcher P."/>
            <person name="Jogdeo S."/>
            <person name="Krijgsveld J."/>
            <person name="Kriventseva E.V."/>
            <person name="Kultz D."/>
            <person name="Laforsch C."/>
            <person name="Lindquist E."/>
            <person name="Lopez J."/>
            <person name="Manak J.R."/>
            <person name="Muller J."/>
            <person name="Pangilinan J."/>
            <person name="Patwardhan R.P."/>
            <person name="Pitluck S."/>
            <person name="Pritham E.J."/>
            <person name="Rechtsteiner A."/>
            <person name="Rho M."/>
            <person name="Rogozin I.B."/>
            <person name="Sakarya O."/>
            <person name="Salamov A."/>
            <person name="Schaack S."/>
            <person name="Shapiro H."/>
            <person name="Shiga Y."/>
            <person name="Skalitzky C."/>
            <person name="Smith Z."/>
            <person name="Souvorov A."/>
            <person name="Sung W."/>
            <person name="Tang Z."/>
            <person name="Tsuchiya D."/>
            <person name="Tu H."/>
            <person name="Vos H."/>
            <person name="Wang M."/>
            <person name="Wolf Y.I."/>
            <person name="Yamagata H."/>
            <person name="Yamada T."/>
            <person name="Ye Y."/>
            <person name="Shaw J.R."/>
            <person name="Andrews J."/>
            <person name="Crease T.J."/>
            <person name="Tang H."/>
            <person name="Lucas S.M."/>
            <person name="Robertson H.M."/>
            <person name="Bork P."/>
            <person name="Koonin E.V."/>
            <person name="Zdobnov E.M."/>
            <person name="Grigoriev I.V."/>
            <person name="Lynch M."/>
            <person name="Boore J.L."/>
        </authorList>
    </citation>
    <scope>NUCLEOTIDE SEQUENCE [LARGE SCALE GENOMIC DNA]</scope>
</reference>
<dbReference type="HOGENOM" id="CLU_1044146_0_0_1"/>